<sequence>MSGAETTAELEARLAEVKAKRGYLLPHHGLMALAFPKLLAGYDAAYTALALDDRVLSHHDREFVWMAVLAATDEALATHHIAKFRAAGGTDAMIGAAFASAAFAIGAEAFDFAARDWGRQLVPFDPQASYLATLRIVAPAAPIRLVHLAGLAVQVCRARWRPFGWHLRAAYDDAVEEEAMAEAISLAMFPGSVPRFVEACGHWRGLIADGTLPASPRFRAWAALTGQGGHDEAAGLAPPG</sequence>
<dbReference type="Pfam" id="PF02627">
    <property type="entry name" value="CMD"/>
    <property type="match status" value="1"/>
</dbReference>
<dbReference type="Proteomes" id="UP000689967">
    <property type="component" value="Unassembled WGS sequence"/>
</dbReference>
<dbReference type="InterPro" id="IPR003779">
    <property type="entry name" value="CMD-like"/>
</dbReference>
<proteinExistence type="predicted"/>
<protein>
    <submittedName>
        <fullName evidence="2">Carboxymuconolactone decarboxylase family protein</fullName>
    </submittedName>
</protein>
<organism evidence="2 3">
    <name type="scientific">Falsiroseomonas oleicola</name>
    <dbReference type="NCBI Taxonomy" id="2801474"/>
    <lineage>
        <taxon>Bacteria</taxon>
        <taxon>Pseudomonadati</taxon>
        <taxon>Pseudomonadota</taxon>
        <taxon>Alphaproteobacteria</taxon>
        <taxon>Acetobacterales</taxon>
        <taxon>Roseomonadaceae</taxon>
        <taxon>Falsiroseomonas</taxon>
    </lineage>
</organism>
<dbReference type="RefSeq" id="WP_216872549.1">
    <property type="nucleotide sequence ID" value="NZ_JAERQM010000001.1"/>
</dbReference>
<accession>A0ABS6H0J7</accession>
<evidence type="ECO:0000313" key="2">
    <source>
        <dbReference type="EMBL" id="MBU8542192.1"/>
    </source>
</evidence>
<reference evidence="2 3" key="1">
    <citation type="submission" date="2021-01" db="EMBL/GenBank/DDBJ databases">
        <title>Roseomonas sp. nov, a bacterium isolated from an oil production mixture in Yumen Oilfield.</title>
        <authorList>
            <person name="Wu D."/>
        </authorList>
    </citation>
    <scope>NUCLEOTIDE SEQUENCE [LARGE SCALE GENOMIC DNA]</scope>
    <source>
        <strain evidence="2 3">ROY-5-3</strain>
    </source>
</reference>
<evidence type="ECO:0000313" key="3">
    <source>
        <dbReference type="Proteomes" id="UP000689967"/>
    </source>
</evidence>
<gene>
    <name evidence="2" type="ORF">JJQ90_00660</name>
</gene>
<name>A0ABS6H0J7_9PROT</name>
<dbReference type="EMBL" id="JAERQM010000001">
    <property type="protein sequence ID" value="MBU8542192.1"/>
    <property type="molecule type" value="Genomic_DNA"/>
</dbReference>
<comment type="caution">
    <text evidence="2">The sequence shown here is derived from an EMBL/GenBank/DDBJ whole genome shotgun (WGS) entry which is preliminary data.</text>
</comment>
<feature type="domain" description="Carboxymuconolactone decarboxylase-like" evidence="1">
    <location>
        <begin position="36"/>
        <end position="115"/>
    </location>
</feature>
<keyword evidence="3" id="KW-1185">Reference proteome</keyword>
<evidence type="ECO:0000259" key="1">
    <source>
        <dbReference type="Pfam" id="PF02627"/>
    </source>
</evidence>